<organism evidence="1 2">
    <name type="scientific">Pristionchus entomophagus</name>
    <dbReference type="NCBI Taxonomy" id="358040"/>
    <lineage>
        <taxon>Eukaryota</taxon>
        <taxon>Metazoa</taxon>
        <taxon>Ecdysozoa</taxon>
        <taxon>Nematoda</taxon>
        <taxon>Chromadorea</taxon>
        <taxon>Rhabditida</taxon>
        <taxon>Rhabditina</taxon>
        <taxon>Diplogasteromorpha</taxon>
        <taxon>Diplogasteroidea</taxon>
        <taxon>Neodiplogasteridae</taxon>
        <taxon>Pristionchus</taxon>
    </lineage>
</organism>
<feature type="non-terminal residue" evidence="1">
    <location>
        <position position="97"/>
    </location>
</feature>
<evidence type="ECO:0000313" key="1">
    <source>
        <dbReference type="EMBL" id="GMT07492.1"/>
    </source>
</evidence>
<protein>
    <submittedName>
        <fullName evidence="1">Uncharacterized protein</fullName>
    </submittedName>
</protein>
<name>A0AAV5UKJ2_9BILA</name>
<accession>A0AAV5UKJ2</accession>
<keyword evidence="2" id="KW-1185">Reference proteome</keyword>
<dbReference type="EMBL" id="BTSX01000006">
    <property type="protein sequence ID" value="GMT07492.1"/>
    <property type="molecule type" value="Genomic_DNA"/>
</dbReference>
<comment type="caution">
    <text evidence="1">The sequence shown here is derived from an EMBL/GenBank/DDBJ whole genome shotgun (WGS) entry which is preliminary data.</text>
</comment>
<proteinExistence type="predicted"/>
<dbReference type="Proteomes" id="UP001432027">
    <property type="component" value="Unassembled WGS sequence"/>
</dbReference>
<sequence length="97" mass="11176">TALNMHALLRDLFPPEQYICADLEVAPARIHLQHQGFVQTMDLPSLFAIDQVKMRINYLNAKEYYAKKVQDLFTRHLDQTDVVLARVRGAEADLHLT</sequence>
<reference evidence="1" key="1">
    <citation type="submission" date="2023-10" db="EMBL/GenBank/DDBJ databases">
        <title>Genome assembly of Pristionchus species.</title>
        <authorList>
            <person name="Yoshida K."/>
            <person name="Sommer R.J."/>
        </authorList>
    </citation>
    <scope>NUCLEOTIDE SEQUENCE</scope>
    <source>
        <strain evidence="1">RS0144</strain>
    </source>
</reference>
<feature type="non-terminal residue" evidence="1">
    <location>
        <position position="1"/>
    </location>
</feature>
<evidence type="ECO:0000313" key="2">
    <source>
        <dbReference type="Proteomes" id="UP001432027"/>
    </source>
</evidence>
<dbReference type="AlphaFoldDB" id="A0AAV5UKJ2"/>
<gene>
    <name evidence="1" type="ORF">PENTCL1PPCAC_29666</name>
</gene>